<dbReference type="GO" id="GO:0016788">
    <property type="term" value="F:hydrolase activity, acting on ester bonds"/>
    <property type="evidence" value="ECO:0007669"/>
    <property type="project" value="InterPro"/>
</dbReference>
<reference evidence="2 3" key="1">
    <citation type="journal article" date="2015" name="Infect. Genet. Evol.">
        <title>Genomic sequences of six botulinum neurotoxin-producing strains representing three clostridial species illustrate the mobility and diversity of botulinum neurotoxin genes.</title>
        <authorList>
            <person name="Smith T.J."/>
            <person name="Hill K.K."/>
            <person name="Xie G."/>
            <person name="Foley B.T."/>
            <person name="Williamson C.H."/>
            <person name="Foster J.T."/>
            <person name="Johnson S.L."/>
            <person name="Chertkov O."/>
            <person name="Teshima H."/>
            <person name="Gibbons H.S."/>
            <person name="Johnsky L.A."/>
            <person name="Karavis M.A."/>
            <person name="Smith L.A."/>
        </authorList>
    </citation>
    <scope>NUCLEOTIDE SEQUENCE [LARGE SCALE GENOMIC DNA]</scope>
    <source>
        <strain evidence="2 3">Sullivan</strain>
    </source>
</reference>
<dbReference type="AlphaFoldDB" id="A0A0A7FX39"/>
<sequence>MLMNNHKMIAEHILDNMREDRLHLINRKRFIWGNIKPDCASRYKFKKHYYDESIDMIVEMIEKLASLSISEINNESSIGKFSGALGVVCHFLTDYYCLPHYQRWEFKSAMRPHVSYERELLKISRSYKASVIKYNGLTSNNVRRFIDETLELYSKKQSFENDLNFAYYVCSSVFEMIIESIVQNEINNRVAM</sequence>
<dbReference type="EMBL" id="CP006905">
    <property type="protein sequence ID" value="AIY83376.1"/>
    <property type="molecule type" value="Genomic_DNA"/>
</dbReference>
<dbReference type="SUPFAM" id="SSF48537">
    <property type="entry name" value="Phospholipase C/P1 nuclease"/>
    <property type="match status" value="1"/>
</dbReference>
<dbReference type="Gene3D" id="1.10.575.10">
    <property type="entry name" value="P1 Nuclease"/>
    <property type="match status" value="1"/>
</dbReference>
<dbReference type="Pfam" id="PF00882">
    <property type="entry name" value="Zn_dep_PLPC"/>
    <property type="match status" value="1"/>
</dbReference>
<dbReference type="HOGENOM" id="CLU_104114_0_0_9"/>
<dbReference type="RefSeq" id="WP_039313091.1">
    <property type="nucleotide sequence ID" value="NZ_CP006905.1"/>
</dbReference>
<dbReference type="Proteomes" id="UP000030635">
    <property type="component" value="Chromosome"/>
</dbReference>
<gene>
    <name evidence="2" type="ORF">U729_1458</name>
</gene>
<dbReference type="STRING" id="1561.NPD11_1535"/>
<evidence type="ECO:0000313" key="2">
    <source>
        <dbReference type="EMBL" id="AIY83376.1"/>
    </source>
</evidence>
<organism evidence="2 3">
    <name type="scientific">Clostridium baratii str. Sullivan</name>
    <dbReference type="NCBI Taxonomy" id="1415775"/>
    <lineage>
        <taxon>Bacteria</taxon>
        <taxon>Bacillati</taxon>
        <taxon>Bacillota</taxon>
        <taxon>Clostridia</taxon>
        <taxon>Eubacteriales</taxon>
        <taxon>Clostridiaceae</taxon>
        <taxon>Clostridium</taxon>
    </lineage>
</organism>
<dbReference type="KEGG" id="cbv:U729_1458"/>
<dbReference type="InterPro" id="IPR029002">
    <property type="entry name" value="PLPC/GPLD1"/>
</dbReference>
<dbReference type="InterPro" id="IPR008947">
    <property type="entry name" value="PLipase_C/P1_nuclease_dom_sf"/>
</dbReference>
<feature type="domain" description="Phospholipase C/D" evidence="1">
    <location>
        <begin position="6"/>
        <end position="156"/>
    </location>
</feature>
<name>A0A0A7FX39_9CLOT</name>
<accession>A0A0A7FX39</accession>
<dbReference type="eggNOG" id="ENOG5033K39">
    <property type="taxonomic scope" value="Bacteria"/>
</dbReference>
<protein>
    <submittedName>
        <fullName evidence="2">Zinc dependent phospholipase C family protein</fullName>
    </submittedName>
</protein>
<dbReference type="GeneID" id="60851983"/>
<dbReference type="OrthoDB" id="2878022at2"/>
<evidence type="ECO:0000259" key="1">
    <source>
        <dbReference type="Pfam" id="PF00882"/>
    </source>
</evidence>
<keyword evidence="3" id="KW-1185">Reference proteome</keyword>
<proteinExistence type="predicted"/>
<evidence type="ECO:0000313" key="3">
    <source>
        <dbReference type="Proteomes" id="UP000030635"/>
    </source>
</evidence>